<sequence>MTAPSKQLPTEIYGQIFQSFIPKNGIFSTRDLHSIILVNRQWCSAGIPLLWSQPFNARHSIKKQTKIIDVYLSFMPKRERREIFSFSKNISMIFKQLWSTNKLSSNKLIHVFDYPHFAKELDVDGLCEIVLCWCFLKCRADRAWNVVVAIINLFYRHNAMFERVSGPFNFNMANQFLKIFYVAPGLREWISSVQDCRLICEERIDHCNQLSLADLSCNLKYLELDLTNTNTYCDDINTAIIYRTLFRIKGLFRFKLKGCVGHIETIIDGLKSSADTLQELEFIRINFQWTSTLNSLAQLTNLRLVTFIECRCLSKRLLKPLFS</sequence>
<dbReference type="OrthoDB" id="2370376at2759"/>
<organism evidence="1 2">
    <name type="scientific">Ambispora leptoticha</name>
    <dbReference type="NCBI Taxonomy" id="144679"/>
    <lineage>
        <taxon>Eukaryota</taxon>
        <taxon>Fungi</taxon>
        <taxon>Fungi incertae sedis</taxon>
        <taxon>Mucoromycota</taxon>
        <taxon>Glomeromycotina</taxon>
        <taxon>Glomeromycetes</taxon>
        <taxon>Archaeosporales</taxon>
        <taxon>Ambisporaceae</taxon>
        <taxon>Ambispora</taxon>
    </lineage>
</organism>
<accession>A0A9N9CK53</accession>
<dbReference type="Proteomes" id="UP000789508">
    <property type="component" value="Unassembled WGS sequence"/>
</dbReference>
<feature type="non-terminal residue" evidence="1">
    <location>
        <position position="1"/>
    </location>
</feature>
<dbReference type="EMBL" id="CAJVPS010004649">
    <property type="protein sequence ID" value="CAG8606393.1"/>
    <property type="molecule type" value="Genomic_DNA"/>
</dbReference>
<name>A0A9N9CK53_9GLOM</name>
<evidence type="ECO:0000313" key="2">
    <source>
        <dbReference type="Proteomes" id="UP000789508"/>
    </source>
</evidence>
<protein>
    <submittedName>
        <fullName evidence="1">12157_t:CDS:1</fullName>
    </submittedName>
</protein>
<comment type="caution">
    <text evidence="1">The sequence shown here is derived from an EMBL/GenBank/DDBJ whole genome shotgun (WGS) entry which is preliminary data.</text>
</comment>
<proteinExistence type="predicted"/>
<reference evidence="1" key="1">
    <citation type="submission" date="2021-06" db="EMBL/GenBank/DDBJ databases">
        <authorList>
            <person name="Kallberg Y."/>
            <person name="Tangrot J."/>
            <person name="Rosling A."/>
        </authorList>
    </citation>
    <scope>NUCLEOTIDE SEQUENCE</scope>
    <source>
        <strain evidence="1">FL130A</strain>
    </source>
</reference>
<keyword evidence="2" id="KW-1185">Reference proteome</keyword>
<gene>
    <name evidence="1" type="ORF">ALEPTO_LOCUS8374</name>
</gene>
<evidence type="ECO:0000313" key="1">
    <source>
        <dbReference type="EMBL" id="CAG8606393.1"/>
    </source>
</evidence>
<dbReference type="AlphaFoldDB" id="A0A9N9CK53"/>